<proteinExistence type="predicted"/>
<dbReference type="Proteomes" id="UP001153269">
    <property type="component" value="Unassembled WGS sequence"/>
</dbReference>
<dbReference type="AlphaFoldDB" id="A0A9N7UWN6"/>
<accession>A0A9N7UWN6</accession>
<organism evidence="1 2">
    <name type="scientific">Pleuronectes platessa</name>
    <name type="common">European plaice</name>
    <dbReference type="NCBI Taxonomy" id="8262"/>
    <lineage>
        <taxon>Eukaryota</taxon>
        <taxon>Metazoa</taxon>
        <taxon>Chordata</taxon>
        <taxon>Craniata</taxon>
        <taxon>Vertebrata</taxon>
        <taxon>Euteleostomi</taxon>
        <taxon>Actinopterygii</taxon>
        <taxon>Neopterygii</taxon>
        <taxon>Teleostei</taxon>
        <taxon>Neoteleostei</taxon>
        <taxon>Acanthomorphata</taxon>
        <taxon>Carangaria</taxon>
        <taxon>Pleuronectiformes</taxon>
        <taxon>Pleuronectoidei</taxon>
        <taxon>Pleuronectidae</taxon>
        <taxon>Pleuronectes</taxon>
    </lineage>
</organism>
<gene>
    <name evidence="1" type="ORF">PLEPLA_LOCUS28632</name>
</gene>
<dbReference type="EMBL" id="CADEAL010002524">
    <property type="protein sequence ID" value="CAB1440838.1"/>
    <property type="molecule type" value="Genomic_DNA"/>
</dbReference>
<evidence type="ECO:0000313" key="2">
    <source>
        <dbReference type="Proteomes" id="UP001153269"/>
    </source>
</evidence>
<comment type="caution">
    <text evidence="1">The sequence shown here is derived from an EMBL/GenBank/DDBJ whole genome shotgun (WGS) entry which is preliminary data.</text>
</comment>
<evidence type="ECO:0000313" key="1">
    <source>
        <dbReference type="EMBL" id="CAB1440838.1"/>
    </source>
</evidence>
<keyword evidence="2" id="KW-1185">Reference proteome</keyword>
<name>A0A9N7UWN6_PLEPL</name>
<reference evidence="1" key="1">
    <citation type="submission" date="2020-03" db="EMBL/GenBank/DDBJ databases">
        <authorList>
            <person name="Weist P."/>
        </authorList>
    </citation>
    <scope>NUCLEOTIDE SEQUENCE</scope>
</reference>
<sequence>MDQIEERLAEEIRKYDHLYNPMACNSWKDISANVGRRSKNAAMLPRPPTLSHEVESHCQQSAPGQGAWRREWPSPSDFFLYVALGTKSLDTPDLDSTKRGSLP</sequence>
<protein>
    <submittedName>
        <fullName evidence="1">Uncharacterized protein</fullName>
    </submittedName>
</protein>